<accession>A0A395NZD3</accession>
<dbReference type="SUPFAM" id="SSF52096">
    <property type="entry name" value="ClpP/crotonase"/>
    <property type="match status" value="1"/>
</dbReference>
<comment type="caution">
    <text evidence="1">The sequence shown here is derived from an EMBL/GenBank/DDBJ whole genome shotgun (WGS) entry which is preliminary data.</text>
</comment>
<dbReference type="PANTHER" id="PTHR43459">
    <property type="entry name" value="ENOYL-COA HYDRATASE"/>
    <property type="match status" value="1"/>
</dbReference>
<name>A0A395NZD3_TRIAR</name>
<dbReference type="PANTHER" id="PTHR43459:SF1">
    <property type="entry name" value="EG:BACN32G11.4 PROTEIN"/>
    <property type="match status" value="1"/>
</dbReference>
<reference evidence="1 2" key="1">
    <citation type="journal article" date="2018" name="PLoS Pathog.">
        <title>Evolution of structural diversity of trichothecenes, a family of toxins produced by plant pathogenic and entomopathogenic fungi.</title>
        <authorList>
            <person name="Proctor R.H."/>
            <person name="McCormick S.P."/>
            <person name="Kim H.S."/>
            <person name="Cardoza R.E."/>
            <person name="Stanley A.M."/>
            <person name="Lindo L."/>
            <person name="Kelly A."/>
            <person name="Brown D.W."/>
            <person name="Lee T."/>
            <person name="Vaughan M.M."/>
            <person name="Alexander N.J."/>
            <person name="Busman M."/>
            <person name="Gutierrez S."/>
        </authorList>
    </citation>
    <scope>NUCLEOTIDE SEQUENCE [LARGE SCALE GENOMIC DNA]</scope>
    <source>
        <strain evidence="1 2">IBT 40837</strain>
    </source>
</reference>
<gene>
    <name evidence="1" type="ORF">TARUN_795</name>
</gene>
<evidence type="ECO:0000313" key="1">
    <source>
        <dbReference type="EMBL" id="RFU81409.1"/>
    </source>
</evidence>
<dbReference type="Gene3D" id="3.90.226.10">
    <property type="entry name" value="2-enoyl-CoA Hydratase, Chain A, domain 1"/>
    <property type="match status" value="1"/>
</dbReference>
<dbReference type="EMBL" id="PXOA01000050">
    <property type="protein sequence ID" value="RFU81409.1"/>
    <property type="molecule type" value="Genomic_DNA"/>
</dbReference>
<dbReference type="Proteomes" id="UP000266272">
    <property type="component" value="Unassembled WGS sequence"/>
</dbReference>
<sequence length="286" mass="31675">MAPSKLEDCLRVTKVTPEYWRATFNDPPMNLLTPEMTLALWQLADDLEADEDVRVIVFDSNAPDYFIMHFDMIRGSEALKEPGKGWPLFIQRLVQMPVISIASIRGRARGVGSEFILSCDMRFASIEKAIIGQPEVGAGVIPGGSALEWLPSLVGRSRALEICAGSEDFDGKTAELYGYVNRAVPDDKLDEFVDAYARRIAGFNKFPLAQVKMIINNRASTPSISDIQHSQSVFTECTHRPDTQQRIKNLFAAGLQQDGPFERNLGKELAYIDSKDSGSKGITVSI</sequence>
<dbReference type="AlphaFoldDB" id="A0A395NZD3"/>
<dbReference type="InterPro" id="IPR001753">
    <property type="entry name" value="Enoyl-CoA_hydra/iso"/>
</dbReference>
<dbReference type="STRING" id="490622.A0A395NZD3"/>
<organism evidence="1 2">
    <name type="scientific">Trichoderma arundinaceum</name>
    <dbReference type="NCBI Taxonomy" id="490622"/>
    <lineage>
        <taxon>Eukaryota</taxon>
        <taxon>Fungi</taxon>
        <taxon>Dikarya</taxon>
        <taxon>Ascomycota</taxon>
        <taxon>Pezizomycotina</taxon>
        <taxon>Sordariomycetes</taxon>
        <taxon>Hypocreomycetidae</taxon>
        <taxon>Hypocreales</taxon>
        <taxon>Hypocreaceae</taxon>
        <taxon>Trichoderma</taxon>
    </lineage>
</organism>
<dbReference type="OrthoDB" id="410701at2759"/>
<dbReference type="CDD" id="cd06558">
    <property type="entry name" value="crotonase-like"/>
    <property type="match status" value="1"/>
</dbReference>
<evidence type="ECO:0000313" key="2">
    <source>
        <dbReference type="Proteomes" id="UP000266272"/>
    </source>
</evidence>
<dbReference type="Pfam" id="PF00378">
    <property type="entry name" value="ECH_1"/>
    <property type="match status" value="1"/>
</dbReference>
<protein>
    <submittedName>
        <fullName evidence="1">Enoyl-hydratase</fullName>
    </submittedName>
</protein>
<proteinExistence type="predicted"/>
<keyword evidence="2" id="KW-1185">Reference proteome</keyword>
<dbReference type="InterPro" id="IPR029045">
    <property type="entry name" value="ClpP/crotonase-like_dom_sf"/>
</dbReference>